<dbReference type="RefSeq" id="WP_180965408.1">
    <property type="nucleotide sequence ID" value="NZ_PNHK01000021.1"/>
</dbReference>
<protein>
    <submittedName>
        <fullName evidence="1">Uncharacterized protein</fullName>
    </submittedName>
</protein>
<dbReference type="Proteomes" id="UP000235598">
    <property type="component" value="Unassembled WGS sequence"/>
</dbReference>
<organism evidence="1 2">
    <name type="scientific">Brevibacterium paucivorans</name>
    <dbReference type="NCBI Taxonomy" id="170994"/>
    <lineage>
        <taxon>Bacteria</taxon>
        <taxon>Bacillati</taxon>
        <taxon>Actinomycetota</taxon>
        <taxon>Actinomycetes</taxon>
        <taxon>Micrococcales</taxon>
        <taxon>Brevibacteriaceae</taxon>
        <taxon>Brevibacterium</taxon>
    </lineage>
</organism>
<name>A0A2N6VK64_9MICO</name>
<dbReference type="AlphaFoldDB" id="A0A2N6VK64"/>
<feature type="non-terminal residue" evidence="1">
    <location>
        <position position="1"/>
    </location>
</feature>
<gene>
    <name evidence="1" type="ORF">CJ199_11735</name>
</gene>
<proteinExistence type="predicted"/>
<reference evidence="1 2" key="1">
    <citation type="submission" date="2017-09" db="EMBL/GenBank/DDBJ databases">
        <title>Bacterial strain isolated from the female urinary microbiota.</title>
        <authorList>
            <person name="Thomas-White K."/>
            <person name="Kumar N."/>
            <person name="Forster S."/>
            <person name="Putonti C."/>
            <person name="Lawley T."/>
            <person name="Wolfe A.J."/>
        </authorList>
    </citation>
    <scope>NUCLEOTIDE SEQUENCE [LARGE SCALE GENOMIC DNA]</scope>
    <source>
        <strain evidence="1 2">UMB1301</strain>
    </source>
</reference>
<comment type="caution">
    <text evidence="1">The sequence shown here is derived from an EMBL/GenBank/DDBJ whole genome shotgun (WGS) entry which is preliminary data.</text>
</comment>
<dbReference type="EMBL" id="PNHK01000021">
    <property type="protein sequence ID" value="PMD04499.1"/>
    <property type="molecule type" value="Genomic_DNA"/>
</dbReference>
<sequence length="68" mass="7779">YDADGRLVPGDVLKAWEKLGDTASPEDLTATNAQGYTYEYVPPFITLDREQDMRTAYAEFERRFGDEL</sequence>
<evidence type="ECO:0000313" key="2">
    <source>
        <dbReference type="Proteomes" id="UP000235598"/>
    </source>
</evidence>
<evidence type="ECO:0000313" key="1">
    <source>
        <dbReference type="EMBL" id="PMD04499.1"/>
    </source>
</evidence>
<accession>A0A2N6VK64</accession>